<feature type="chain" id="PRO_5018258000" description="complement subcomponent C1r" evidence="31">
    <location>
        <begin position="42"/>
        <end position="727"/>
    </location>
</feature>
<keyword evidence="8" id="KW-0399">Innate immunity</keyword>
<evidence type="ECO:0000256" key="29">
    <source>
        <dbReference type="PROSITE-ProRule" id="PRU00059"/>
    </source>
</evidence>
<dbReference type="SMART" id="SM00179">
    <property type="entry name" value="EGF_CA"/>
    <property type="match status" value="1"/>
</dbReference>
<dbReference type="SUPFAM" id="SSF50494">
    <property type="entry name" value="Trypsin-like serine proteases"/>
    <property type="match status" value="1"/>
</dbReference>
<dbReference type="InterPro" id="IPR000859">
    <property type="entry name" value="CUB_dom"/>
</dbReference>
<evidence type="ECO:0000259" key="32">
    <source>
        <dbReference type="PROSITE" id="PS01180"/>
    </source>
</evidence>
<dbReference type="SMART" id="SM00181">
    <property type="entry name" value="EGF"/>
    <property type="match status" value="1"/>
</dbReference>
<feature type="binding site" evidence="28">
    <location>
        <position position="145"/>
    </location>
    <ligand>
        <name>Ca(2+)</name>
        <dbReference type="ChEBI" id="CHEBI:29108"/>
        <label>1</label>
    </ligand>
</feature>
<feature type="disulfide bond" evidence="26">
    <location>
        <begin position="333"/>
        <end position="381"/>
    </location>
</feature>
<dbReference type="InterPro" id="IPR009003">
    <property type="entry name" value="Peptidase_S1_PA"/>
</dbReference>
<dbReference type="InterPro" id="IPR000436">
    <property type="entry name" value="Sushi_SCR_CCP_dom"/>
</dbReference>
<feature type="disulfide bond" evidence="26">
    <location>
        <begin position="673"/>
        <end position="701"/>
    </location>
</feature>
<feature type="disulfide bond" evidence="26">
    <location>
        <begin position="274"/>
        <end position="292"/>
    </location>
</feature>
<feature type="binding site" evidence="28">
    <location>
        <position position="168"/>
    </location>
    <ligand>
        <name>Ca(2+)</name>
        <dbReference type="ChEBI" id="CHEBI:29108"/>
        <label>2</label>
    </ligand>
</feature>
<evidence type="ECO:0000256" key="23">
    <source>
        <dbReference type="ARBA" id="ARBA00093383"/>
    </source>
</evidence>
<dbReference type="InterPro" id="IPR043504">
    <property type="entry name" value="Peptidase_S1_PA_chymotrypsin"/>
</dbReference>
<dbReference type="InterPro" id="IPR033116">
    <property type="entry name" value="TRYPSIN_SER"/>
</dbReference>
<evidence type="ECO:0000256" key="2">
    <source>
        <dbReference type="ARBA" id="ARBA00004241"/>
    </source>
</evidence>
<evidence type="ECO:0000256" key="16">
    <source>
        <dbReference type="ARBA" id="ARBA00022825"/>
    </source>
</evidence>
<evidence type="ECO:0000256" key="7">
    <source>
        <dbReference type="ARBA" id="ARBA00022553"/>
    </source>
</evidence>
<dbReference type="Ensembl" id="ENSAPET00000009380.1">
    <property type="protein sequence ID" value="ENSAPEP00000009129.1"/>
    <property type="gene ID" value="ENSAPEG00000006532.1"/>
</dbReference>
<dbReference type="InterPro" id="IPR035976">
    <property type="entry name" value="Sushi/SCR/CCP_sf"/>
</dbReference>
<keyword evidence="7" id="KW-0597">Phosphoprotein</keyword>
<keyword evidence="28" id="KW-0106">Calcium</keyword>
<feature type="disulfide bond" description="Interchain (between heavy and light chains)" evidence="26">
    <location>
        <begin position="467"/>
        <end position="592"/>
    </location>
</feature>
<feature type="disulfide bond" evidence="26">
    <location>
        <begin position="97"/>
        <end position="115"/>
    </location>
</feature>
<evidence type="ECO:0000256" key="14">
    <source>
        <dbReference type="ARBA" id="ARBA00022801"/>
    </source>
</evidence>
<dbReference type="InterPro" id="IPR035914">
    <property type="entry name" value="Sperma_CUB_dom_sf"/>
</dbReference>
<feature type="disulfide bond" evidence="26">
    <location>
        <begin position="169"/>
        <end position="186"/>
    </location>
</feature>
<evidence type="ECO:0000256" key="13">
    <source>
        <dbReference type="ARBA" id="ARBA00022737"/>
    </source>
</evidence>
<dbReference type="FunFam" id="2.40.10.10:FF:000002">
    <property type="entry name" value="Transmembrane protease serine"/>
    <property type="match status" value="1"/>
</dbReference>
<evidence type="ECO:0000313" key="36">
    <source>
        <dbReference type="Proteomes" id="UP000265080"/>
    </source>
</evidence>
<evidence type="ECO:0000256" key="20">
    <source>
        <dbReference type="ARBA" id="ARBA00023180"/>
    </source>
</evidence>
<keyword evidence="13" id="KW-0677">Repeat</keyword>
<dbReference type="GeneTree" id="ENSGT00950000183084"/>
<dbReference type="InterPro" id="IPR018097">
    <property type="entry name" value="EGF_Ca-bd_CS"/>
</dbReference>
<feature type="binding site" evidence="28">
    <location>
        <position position="188"/>
    </location>
    <ligand>
        <name>Ca(2+)</name>
        <dbReference type="ChEBI" id="CHEBI:29108"/>
        <label>2</label>
    </ligand>
</feature>
<dbReference type="CDD" id="cd00041">
    <property type="entry name" value="CUB"/>
    <property type="match status" value="2"/>
</dbReference>
<feature type="disulfide bond" evidence="26">
    <location>
        <begin position="361"/>
        <end position="394"/>
    </location>
</feature>
<dbReference type="FunFam" id="2.60.120.290:FF:000012">
    <property type="entry name" value="mannan-binding lectin serine protease 1 isoform X1"/>
    <property type="match status" value="1"/>
</dbReference>
<dbReference type="CDD" id="cd00190">
    <property type="entry name" value="Tryp_SPc"/>
    <property type="match status" value="1"/>
</dbReference>
<evidence type="ECO:0000256" key="10">
    <source>
        <dbReference type="ARBA" id="ARBA00022670"/>
    </source>
</evidence>
<evidence type="ECO:0000256" key="27">
    <source>
        <dbReference type="PIRSR" id="PIRSR001155-3"/>
    </source>
</evidence>
<evidence type="ECO:0000256" key="18">
    <source>
        <dbReference type="ARBA" id="ARBA00022875"/>
    </source>
</evidence>
<feature type="binding site" evidence="28">
    <location>
        <position position="264"/>
    </location>
    <ligand>
        <name>Ca(2+)</name>
        <dbReference type="ChEBI" id="CHEBI:29108"/>
        <label>3</label>
    </ligand>
</feature>
<feature type="binding site" evidence="28">
    <location>
        <position position="100"/>
    </location>
    <ligand>
        <name>Ca(2+)</name>
        <dbReference type="ChEBI" id="CHEBI:29108"/>
        <label>1</label>
    </ligand>
</feature>
<evidence type="ECO:0000256" key="15">
    <source>
        <dbReference type="ARBA" id="ARBA00022813"/>
    </source>
</evidence>
<reference evidence="35 36" key="1">
    <citation type="submission" date="2018-03" db="EMBL/GenBank/DDBJ databases">
        <title>Finding Nemo's genes: A chromosome-scale reference assembly of the genome of the orange clownfish Amphiprion percula.</title>
        <authorList>
            <person name="Lehmann R."/>
        </authorList>
    </citation>
    <scope>NUCLEOTIDE SEQUENCE</scope>
</reference>
<keyword evidence="21 27" id="KW-0379">Hydroxylation</keyword>
<dbReference type="SMART" id="SM00042">
    <property type="entry name" value="CUB"/>
    <property type="match status" value="2"/>
</dbReference>
<dbReference type="FunFam" id="2.40.10.10:FF:000068">
    <property type="entry name" value="transmembrane protease serine 2"/>
    <property type="match status" value="1"/>
</dbReference>
<dbReference type="PROSITE" id="PS01180">
    <property type="entry name" value="CUB"/>
    <property type="match status" value="2"/>
</dbReference>
<reference evidence="35" key="2">
    <citation type="submission" date="2025-08" db="UniProtKB">
        <authorList>
            <consortium name="Ensembl"/>
        </authorList>
    </citation>
    <scope>IDENTIFICATION</scope>
</reference>
<dbReference type="CDD" id="cd00033">
    <property type="entry name" value="CCP"/>
    <property type="match status" value="2"/>
</dbReference>
<evidence type="ECO:0000256" key="3">
    <source>
        <dbReference type="ARBA" id="ARBA00004613"/>
    </source>
</evidence>
<dbReference type="Proteomes" id="UP000265080">
    <property type="component" value="Chromosome 7"/>
</dbReference>
<keyword evidence="20" id="KW-0325">Glycoprotein</keyword>
<organism evidence="35 36">
    <name type="scientific">Amphiprion percula</name>
    <name type="common">Orange clownfish</name>
    <name type="synonym">Lutjanus percula</name>
    <dbReference type="NCBI Taxonomy" id="161767"/>
    <lineage>
        <taxon>Eukaryota</taxon>
        <taxon>Metazoa</taxon>
        <taxon>Chordata</taxon>
        <taxon>Craniata</taxon>
        <taxon>Vertebrata</taxon>
        <taxon>Euteleostomi</taxon>
        <taxon>Actinopterygii</taxon>
        <taxon>Neopterygii</taxon>
        <taxon>Teleostei</taxon>
        <taxon>Neoteleostei</taxon>
        <taxon>Acanthomorphata</taxon>
        <taxon>Ovalentaria</taxon>
        <taxon>Pomacentridae</taxon>
        <taxon>Amphiprion</taxon>
    </lineage>
</organism>
<keyword evidence="9 30" id="KW-0768">Sushi</keyword>
<evidence type="ECO:0000256" key="25">
    <source>
        <dbReference type="PIRSR" id="PIRSR001155-1"/>
    </source>
</evidence>
<dbReference type="PANTHER" id="PTHR24255">
    <property type="entry name" value="COMPLEMENT COMPONENT 1, S SUBCOMPONENT-RELATED"/>
    <property type="match status" value="1"/>
</dbReference>
<accession>A0A3P8SBU3</accession>
<feature type="modified residue" description="(3R)-3-hydroxyasparagine" evidence="27">
    <location>
        <position position="188"/>
    </location>
</feature>
<dbReference type="SMART" id="SM00032">
    <property type="entry name" value="CCP"/>
    <property type="match status" value="2"/>
</dbReference>
<dbReference type="SUPFAM" id="SSF57535">
    <property type="entry name" value="Complement control module/SCR domain"/>
    <property type="match status" value="2"/>
</dbReference>
<keyword evidence="15" id="KW-0068">Autocatalytic cleavage</keyword>
<evidence type="ECO:0000256" key="4">
    <source>
        <dbReference type="ARBA" id="ARBA00011907"/>
    </source>
</evidence>
<evidence type="ECO:0000256" key="1">
    <source>
        <dbReference type="ARBA" id="ARBA00001057"/>
    </source>
</evidence>
<keyword evidence="5" id="KW-0964">Secreted</keyword>
<feature type="domain" description="CUB" evidence="32">
    <location>
        <begin position="41"/>
        <end position="164"/>
    </location>
</feature>
<evidence type="ECO:0000256" key="30">
    <source>
        <dbReference type="PROSITE-ProRule" id="PRU00302"/>
    </source>
</evidence>
<evidence type="ECO:0000313" key="35">
    <source>
        <dbReference type="Ensembl" id="ENSAPEP00000009129.1"/>
    </source>
</evidence>
<feature type="disulfide bond" evidence="26">
    <location>
        <begin position="197"/>
        <end position="210"/>
    </location>
</feature>
<dbReference type="Pfam" id="PF00089">
    <property type="entry name" value="Trypsin"/>
    <property type="match status" value="1"/>
</dbReference>
<dbReference type="GO" id="GO:0004252">
    <property type="term" value="F:serine-type endopeptidase activity"/>
    <property type="evidence" value="ECO:0007669"/>
    <property type="project" value="UniProtKB-EC"/>
</dbReference>
<dbReference type="PROSITE" id="PS00135">
    <property type="entry name" value="TRYPSIN_SER"/>
    <property type="match status" value="1"/>
</dbReference>
<dbReference type="Pfam" id="PF14670">
    <property type="entry name" value="FXa_inhibition"/>
    <property type="match status" value="1"/>
</dbReference>
<dbReference type="InterPro" id="IPR001881">
    <property type="entry name" value="EGF-like_Ca-bd_dom"/>
</dbReference>
<dbReference type="PIRSF" id="PIRSF001155">
    <property type="entry name" value="C1r_C1s_MASP"/>
    <property type="match status" value="1"/>
</dbReference>
<dbReference type="PANTHER" id="PTHR24255:SF25">
    <property type="entry name" value="COMPLEMENT C1R SUBCOMPONENT"/>
    <property type="match status" value="1"/>
</dbReference>
<dbReference type="GO" id="GO:0009986">
    <property type="term" value="C:cell surface"/>
    <property type="evidence" value="ECO:0007669"/>
    <property type="project" value="UniProtKB-SubCell"/>
</dbReference>
<dbReference type="AlphaFoldDB" id="A0A3P8SBU3"/>
<dbReference type="Gene3D" id="2.40.10.10">
    <property type="entry name" value="Trypsin-like serine proteases"/>
    <property type="match status" value="1"/>
</dbReference>
<feature type="disulfide bond" evidence="26">
    <location>
        <begin position="428"/>
        <end position="463"/>
    </location>
</feature>
<evidence type="ECO:0000256" key="6">
    <source>
        <dbReference type="ARBA" id="ARBA00022536"/>
    </source>
</evidence>
<keyword evidence="18" id="KW-0180">Complement pathway</keyword>
<evidence type="ECO:0000256" key="28">
    <source>
        <dbReference type="PIRSR" id="PIRSR001155-4"/>
    </source>
</evidence>
<dbReference type="FunFam" id="2.10.70.10:FF:000016">
    <property type="entry name" value="Mannan-binding lectin serine protease 1"/>
    <property type="match status" value="1"/>
</dbReference>
<evidence type="ECO:0000259" key="34">
    <source>
        <dbReference type="PROSITE" id="PS50923"/>
    </source>
</evidence>
<feature type="disulfide bond" evidence="26">
    <location>
        <begin position="182"/>
        <end position="195"/>
    </location>
</feature>
<keyword evidence="10" id="KW-0645">Protease</keyword>
<dbReference type="PROSITE" id="PS50240">
    <property type="entry name" value="TRYPSIN_DOM"/>
    <property type="match status" value="1"/>
</dbReference>
<comment type="subcellular location">
    <subcellularLocation>
        <location evidence="2">Cell surface</location>
    </subcellularLocation>
    <subcellularLocation>
        <location evidence="3">Secreted</location>
    </subcellularLocation>
</comment>
<dbReference type="Gene3D" id="2.10.70.10">
    <property type="entry name" value="Complement Module, domain 1"/>
    <property type="match status" value="2"/>
</dbReference>
<dbReference type="GO" id="GO:0005509">
    <property type="term" value="F:calcium ion binding"/>
    <property type="evidence" value="ECO:0007669"/>
    <property type="project" value="InterPro"/>
</dbReference>
<comment type="catalytic activity">
    <reaction evidence="1">
        <text>Selective cleavage of Lys(or Arg)-|-Ile bond in complement subcomponent C1s to form the active form of C1s (EC 3.4.21.42).</text>
        <dbReference type="EC" id="3.4.21.41"/>
    </reaction>
</comment>
<dbReference type="InterPro" id="IPR001254">
    <property type="entry name" value="Trypsin_dom"/>
</dbReference>
<evidence type="ECO:0000256" key="24">
    <source>
        <dbReference type="ARBA" id="ARBA00093536"/>
    </source>
</evidence>
<dbReference type="EC" id="3.4.21.41" evidence="4"/>
<keyword evidence="17" id="KW-0391">Immunity</keyword>
<dbReference type="InterPro" id="IPR000742">
    <property type="entry name" value="EGF"/>
</dbReference>
<evidence type="ECO:0000256" key="17">
    <source>
        <dbReference type="ARBA" id="ARBA00022859"/>
    </source>
</evidence>
<feature type="binding site" evidence="28">
    <location>
        <position position="165"/>
    </location>
    <ligand>
        <name>Ca(2+)</name>
        <dbReference type="ChEBI" id="CHEBI:29108"/>
        <label>2</label>
    </ligand>
</feature>
<evidence type="ECO:0000256" key="9">
    <source>
        <dbReference type="ARBA" id="ARBA00022659"/>
    </source>
</evidence>
<comment type="subunit">
    <text evidence="24">Core component of the complement C1 complex, a calcium-dependent complex composed of 1 molecule of the C1Q subcomplex, 2 molecules of C1R and 2 molecules of C1S. The C1Q subcomplex is composed 18 subunits: 3 chains of C1QA, C1QB, and C1QC trimerize to form 6 collagen-like triple helices connected to six globular ligand-recognition modules. Within the C1 complex, C1R is a dimer of identical chains, each of which is activated by cleavage into two chains, heavy and light, connected by disulfide bonds.</text>
</comment>
<evidence type="ECO:0000256" key="21">
    <source>
        <dbReference type="ARBA" id="ARBA00023278"/>
    </source>
</evidence>
<feature type="binding site" evidence="28">
    <location>
        <position position="314"/>
    </location>
    <ligand>
        <name>Ca(2+)</name>
        <dbReference type="ChEBI" id="CHEBI:29108"/>
        <label>3</label>
    </ligand>
</feature>
<comment type="caution">
    <text evidence="30">Lacks conserved residue(s) required for the propagation of feature annotation.</text>
</comment>
<keyword evidence="14" id="KW-0378">Hydrolase</keyword>
<dbReference type="PRINTS" id="PR00722">
    <property type="entry name" value="CHYMOTRYPSIN"/>
</dbReference>
<dbReference type="Gene3D" id="2.60.120.290">
    <property type="entry name" value="Spermadhesin, CUB domain"/>
    <property type="match status" value="2"/>
</dbReference>
<dbReference type="PROSITE" id="PS01187">
    <property type="entry name" value="EGF_CA"/>
    <property type="match status" value="1"/>
</dbReference>
<dbReference type="GO" id="GO:0031638">
    <property type="term" value="P:zymogen activation"/>
    <property type="evidence" value="ECO:0007669"/>
    <property type="project" value="TreeGrafter"/>
</dbReference>
<feature type="disulfide bond" evidence="26">
    <location>
        <begin position="639"/>
        <end position="662"/>
    </location>
</feature>
<dbReference type="FunFam" id="2.10.25.10:FF:000059">
    <property type="entry name" value="Mannan-binding lectin serine protease 1"/>
    <property type="match status" value="1"/>
</dbReference>
<feature type="domain" description="Peptidase S1" evidence="33">
    <location>
        <begin position="480"/>
        <end position="725"/>
    </location>
</feature>
<name>A0A3P8SBU3_AMPPE</name>
<dbReference type="PROSITE" id="PS50923">
    <property type="entry name" value="SUSHI"/>
    <property type="match status" value="2"/>
</dbReference>
<keyword evidence="36" id="KW-1185">Reference proteome</keyword>
<proteinExistence type="inferred from homology"/>
<evidence type="ECO:0000256" key="12">
    <source>
        <dbReference type="ARBA" id="ARBA00022729"/>
    </source>
</evidence>
<sequence length="727" mass="80653">MFHLNVRHFIPLQPSSSLMENFDPKMFWIIWFLCSVLLCECSPVPDPDPPMFGEVQSPQYPQPYPPNLQQQWELRVPEGFQIRLTFTHLDIEAAAGCYYDSLTVLHKEKLLGKFCGTENSADGHQPGNHPILSPGNTLTLIFQTDDDNPERHQNLGFSAQYQAIDIDECSAPEPLDGSGPLCSQICLNTLGSYLCACHHGYELRSDQRTCVLSCGGGIFDEPEGHLFSPGYPMIPPHAVSCQYIISVEPGFTVSLNFSNNFHIESVDTEDGLICLHHWLLVTIPDREPIKLCGGSSPGLMETNSSTVKLDYHTDDKGQSRGWSLDYRTQRVQCPVPGRVANGRVTPVLTEYFYRDYLHVRCDQGYKLMMEGEEIQSFFTMCVSSGRWHLSLPECHIIDCGEPEPLLNGAVTVLSGFQNQYRSVVQYHCNQPFYSPLGGVNVTFRCDADRQWRSTHDVISSPTCLPVCGQPTKLISGYQRIIGGSNAPHKTIPWQVMLSVGSGRGGGMVIADRWILTAAHVLVANGATVPPEDVRIYMGHNDVKTLKDTPVNASSLYIHPGYKNPDLLNYNNDIALMKLDQPITFDSSVMPLCLPAEGATYDTGVMGLVSGFGITINRGREVLTNRLKYVQLPVVDQETCSSSLSSIRRTRSDVPNLTENMFCAGVPEGSKDSCQGDSGSAFTLRENGRFYAAGIVSWGVECGKRGMYGVYTRVSNYLPWINNTIQNN</sequence>
<keyword evidence="12 31" id="KW-0732">Signal</keyword>
<dbReference type="SMART" id="SM00020">
    <property type="entry name" value="Tryp_SPc"/>
    <property type="match status" value="1"/>
</dbReference>
<dbReference type="Pfam" id="PF00431">
    <property type="entry name" value="CUB"/>
    <property type="match status" value="2"/>
</dbReference>
<feature type="disulfide bond" evidence="26 29">
    <location>
        <begin position="214"/>
        <end position="241"/>
    </location>
</feature>
<dbReference type="Gene3D" id="2.10.25.10">
    <property type="entry name" value="Laminin"/>
    <property type="match status" value="1"/>
</dbReference>
<dbReference type="PROSITE" id="PS01186">
    <property type="entry name" value="EGF_2"/>
    <property type="match status" value="1"/>
</dbReference>
<feature type="disulfide bond" evidence="26">
    <location>
        <begin position="399"/>
        <end position="445"/>
    </location>
</feature>
<reference evidence="35" key="3">
    <citation type="submission" date="2025-09" db="UniProtKB">
        <authorList>
            <consortium name="Ensembl"/>
        </authorList>
    </citation>
    <scope>IDENTIFICATION</scope>
</reference>
<feature type="domain" description="CUB" evidence="32">
    <location>
        <begin position="214"/>
        <end position="329"/>
    </location>
</feature>
<keyword evidence="16" id="KW-0720">Serine protease</keyword>
<feature type="domain" description="Sushi" evidence="34">
    <location>
        <begin position="397"/>
        <end position="465"/>
    </location>
</feature>
<comment type="function">
    <text evidence="23">Serine protease component of the complement C1 complex, a multiprotein complex that initiates the classical pathway of the complement system, a cascade of proteins that leads to phagocytosis and breakdown of pathogens and signaling that strengthens the adaptive immune system. C1R catalyzes the first enzymatic step in the classical complement pathway: it is activated by the C1Q subcomplex of the C1 complex, which associates with IgG or IgM immunoglobulins complexed with antigens to form antigen-antibody complexes on the surface of pathogens. Immunoglobulin-binding promotes the autocatalytic cleavage and activation of C1R. Activated C1R then cleaves and activates C1S, the second protease of the classical complement pathway. It is unclear if C1R activates C1S within single, strained C1 complexes or between neighboring C1 complexes on surfaces.</text>
</comment>
<dbReference type="Pfam" id="PF00084">
    <property type="entry name" value="Sushi"/>
    <property type="match status" value="2"/>
</dbReference>
<evidence type="ECO:0000256" key="31">
    <source>
        <dbReference type="SAM" id="SignalP"/>
    </source>
</evidence>
<dbReference type="STRING" id="161767.ENSAPEP00000009129"/>
<keyword evidence="6" id="KW-0245">EGF-like domain</keyword>
<evidence type="ECO:0000256" key="8">
    <source>
        <dbReference type="ARBA" id="ARBA00022588"/>
    </source>
</evidence>
<feature type="active site" description="Charge relay system" evidence="25">
    <location>
        <position position="677"/>
    </location>
</feature>
<evidence type="ECO:0000256" key="19">
    <source>
        <dbReference type="ARBA" id="ARBA00023157"/>
    </source>
</evidence>
<evidence type="ECO:0000256" key="5">
    <source>
        <dbReference type="ARBA" id="ARBA00022525"/>
    </source>
</evidence>
<dbReference type="GO" id="GO:0045087">
    <property type="term" value="P:innate immune response"/>
    <property type="evidence" value="ECO:0007669"/>
    <property type="project" value="UniProtKB-KW"/>
</dbReference>
<comment type="similarity">
    <text evidence="22">Belongs to the peptidase S1 family. CLIP subfamily.</text>
</comment>
<feature type="domain" description="Sushi" evidence="34">
    <location>
        <begin position="331"/>
        <end position="396"/>
    </location>
</feature>
<evidence type="ECO:0000256" key="11">
    <source>
        <dbReference type="ARBA" id="ARBA00022723"/>
    </source>
</evidence>
<dbReference type="SUPFAM" id="SSF49854">
    <property type="entry name" value="Spermadhesin, CUB domain"/>
    <property type="match status" value="2"/>
</dbReference>
<dbReference type="GO" id="GO:0006958">
    <property type="term" value="P:complement activation, classical pathway"/>
    <property type="evidence" value="ECO:0007669"/>
    <property type="project" value="UniProtKB-KW"/>
</dbReference>
<evidence type="ECO:0000256" key="22">
    <source>
        <dbReference type="ARBA" id="ARBA00024195"/>
    </source>
</evidence>
<dbReference type="InterPro" id="IPR024175">
    <property type="entry name" value="Pept_S1A_C1r/C1S/mannan-bd"/>
</dbReference>
<dbReference type="SUPFAM" id="SSF57196">
    <property type="entry name" value="EGF/Laminin"/>
    <property type="match status" value="1"/>
</dbReference>
<feature type="active site" description="Charge relay system" evidence="25">
    <location>
        <position position="519"/>
    </location>
</feature>
<feature type="signal peptide" evidence="31">
    <location>
        <begin position="1"/>
        <end position="41"/>
    </location>
</feature>
<keyword evidence="11 28" id="KW-0479">Metal-binding</keyword>
<comment type="PTM">
    <text evidence="27">The iron and 2-oxoglutarate dependent 3-hydroxylation of aspartate and asparagine is (R) stereospecific within EGF domains.</text>
</comment>
<dbReference type="InterPro" id="IPR001314">
    <property type="entry name" value="Peptidase_S1A"/>
</dbReference>
<evidence type="ECO:0000259" key="33">
    <source>
        <dbReference type="PROSITE" id="PS50240"/>
    </source>
</evidence>
<keyword evidence="19 26" id="KW-1015">Disulfide bond</keyword>
<evidence type="ECO:0000256" key="26">
    <source>
        <dbReference type="PIRSR" id="PIRSR001155-2"/>
    </source>
</evidence>
<protein>
    <recommendedName>
        <fullName evidence="4">complement subcomponent C1r</fullName>
        <ecNumber evidence="4">3.4.21.41</ecNumber>
    </recommendedName>
</protein>
<feature type="binding site" evidence="28">
    <location>
        <position position="92"/>
    </location>
    <ligand>
        <name>Ca(2+)</name>
        <dbReference type="ChEBI" id="CHEBI:29108"/>
        <label>1</label>
    </ligand>
</feature>
<feature type="active site" description="Charge relay system" evidence="25">
    <location>
        <position position="572"/>
    </location>
</feature>
<dbReference type="GO" id="GO:0072562">
    <property type="term" value="C:blood microparticle"/>
    <property type="evidence" value="ECO:0007669"/>
    <property type="project" value="TreeGrafter"/>
</dbReference>